<dbReference type="EMBL" id="DUZY01000001">
    <property type="protein sequence ID" value="DAD19340.1"/>
    <property type="molecule type" value="Genomic_DNA"/>
</dbReference>
<keyword evidence="4" id="KW-1185">Reference proteome</keyword>
<dbReference type="AlphaFoldDB" id="A0A822XG19"/>
<dbReference type="PANTHER" id="PTHR47747">
    <property type="entry name" value="RIBONUCLEASE P PROTEIN SUBUNIT P38-LIKE PROTEIN"/>
    <property type="match status" value="1"/>
</dbReference>
<accession>A0A822XG19</accession>
<gene>
    <name evidence="3" type="ORF">HUJ06_020803</name>
</gene>
<feature type="transmembrane region" description="Helical" evidence="2">
    <location>
        <begin position="25"/>
        <end position="48"/>
    </location>
</feature>
<feature type="coiled-coil region" evidence="1">
    <location>
        <begin position="45"/>
        <end position="153"/>
    </location>
</feature>
<sequence>MAAEIAVAEETPKPSNDNSKLLSSYLGLSFAIFLGFIPRASWSLVSTLQARNRNLAMKLFQAEEQIRQMKSRRKEDSKANARVVEIFASHRNTWQQEEKKLLQQIEASAEEIAHLRAKVDELEKNEVELRMCIDKLQREVEEREDMISLMSRKTEDEEYAVGSVERLETDKDSEIGGYESQDRGGYARCVEDNGLFGDYSADFTRFGKFRVSKGLDPISEECFLERNSEADEMALLYSQQNGFSQDFLPSASKLWAERTNSWKVRASSSSSPPRLLFFSLFLSFNSFICLRVYLLKLSSSRNVVGFAEKIWLLAHFLSWLKFGKDDLLVRRNAFRGL</sequence>
<evidence type="ECO:0000313" key="3">
    <source>
        <dbReference type="EMBL" id="DAD19340.1"/>
    </source>
</evidence>
<proteinExistence type="predicted"/>
<keyword evidence="2" id="KW-1133">Transmembrane helix</keyword>
<keyword evidence="2" id="KW-0812">Transmembrane</keyword>
<reference evidence="3 4" key="1">
    <citation type="journal article" date="2020" name="Mol. Biol. Evol.">
        <title>Distinct Expression and Methylation Patterns for Genes with Different Fates following a Single Whole-Genome Duplication in Flowering Plants.</title>
        <authorList>
            <person name="Shi T."/>
            <person name="Rahmani R.S."/>
            <person name="Gugger P.F."/>
            <person name="Wang M."/>
            <person name="Li H."/>
            <person name="Zhang Y."/>
            <person name="Li Z."/>
            <person name="Wang Q."/>
            <person name="Van de Peer Y."/>
            <person name="Marchal K."/>
            <person name="Chen J."/>
        </authorList>
    </citation>
    <scope>NUCLEOTIDE SEQUENCE [LARGE SCALE GENOMIC DNA]</scope>
    <source>
        <tissue evidence="3">Leaf</tissue>
    </source>
</reference>
<name>A0A822XG19_NELNU</name>
<keyword evidence="1" id="KW-0175">Coiled coil</keyword>
<comment type="caution">
    <text evidence="3">The sequence shown here is derived from an EMBL/GenBank/DDBJ whole genome shotgun (WGS) entry which is preliminary data.</text>
</comment>
<evidence type="ECO:0000256" key="1">
    <source>
        <dbReference type="SAM" id="Coils"/>
    </source>
</evidence>
<organism evidence="3 4">
    <name type="scientific">Nelumbo nucifera</name>
    <name type="common">Sacred lotus</name>
    <dbReference type="NCBI Taxonomy" id="4432"/>
    <lineage>
        <taxon>Eukaryota</taxon>
        <taxon>Viridiplantae</taxon>
        <taxon>Streptophyta</taxon>
        <taxon>Embryophyta</taxon>
        <taxon>Tracheophyta</taxon>
        <taxon>Spermatophyta</taxon>
        <taxon>Magnoliopsida</taxon>
        <taxon>Proteales</taxon>
        <taxon>Nelumbonaceae</taxon>
        <taxon>Nelumbo</taxon>
    </lineage>
</organism>
<evidence type="ECO:0000313" key="4">
    <source>
        <dbReference type="Proteomes" id="UP000607653"/>
    </source>
</evidence>
<evidence type="ECO:0000256" key="2">
    <source>
        <dbReference type="SAM" id="Phobius"/>
    </source>
</evidence>
<dbReference type="Proteomes" id="UP000607653">
    <property type="component" value="Unassembled WGS sequence"/>
</dbReference>
<dbReference type="PANTHER" id="PTHR47747:SF3">
    <property type="entry name" value="OS03G0853600 PROTEIN"/>
    <property type="match status" value="1"/>
</dbReference>
<keyword evidence="2" id="KW-0472">Membrane</keyword>
<protein>
    <submittedName>
        <fullName evidence="3">Uncharacterized protein</fullName>
    </submittedName>
</protein>